<dbReference type="FunFam" id="1.10.10.10:FF:000001">
    <property type="entry name" value="LysR family transcriptional regulator"/>
    <property type="match status" value="1"/>
</dbReference>
<evidence type="ECO:0000313" key="6">
    <source>
        <dbReference type="EMBL" id="MBK1791693.1"/>
    </source>
</evidence>
<dbReference type="SUPFAM" id="SSF53850">
    <property type="entry name" value="Periplasmic binding protein-like II"/>
    <property type="match status" value="1"/>
</dbReference>
<keyword evidence="4" id="KW-0804">Transcription</keyword>
<dbReference type="PROSITE" id="PS50931">
    <property type="entry name" value="HTH_LYSR"/>
    <property type="match status" value="1"/>
</dbReference>
<keyword evidence="3" id="KW-0238">DNA-binding</keyword>
<dbReference type="Gene3D" id="3.40.190.290">
    <property type="match status" value="1"/>
</dbReference>
<dbReference type="CDD" id="cd05466">
    <property type="entry name" value="PBP2_LTTR_substrate"/>
    <property type="match status" value="1"/>
</dbReference>
<dbReference type="Gene3D" id="1.10.10.10">
    <property type="entry name" value="Winged helix-like DNA-binding domain superfamily/Winged helix DNA-binding domain"/>
    <property type="match status" value="1"/>
</dbReference>
<evidence type="ECO:0000256" key="1">
    <source>
        <dbReference type="ARBA" id="ARBA00009437"/>
    </source>
</evidence>
<dbReference type="GO" id="GO:0003677">
    <property type="term" value="F:DNA binding"/>
    <property type="evidence" value="ECO:0007669"/>
    <property type="project" value="UniProtKB-KW"/>
</dbReference>
<organism evidence="6 7">
    <name type="scientific">Persicirhabdus sediminis</name>
    <dbReference type="NCBI Taxonomy" id="454144"/>
    <lineage>
        <taxon>Bacteria</taxon>
        <taxon>Pseudomonadati</taxon>
        <taxon>Verrucomicrobiota</taxon>
        <taxon>Verrucomicrobiia</taxon>
        <taxon>Verrucomicrobiales</taxon>
        <taxon>Verrucomicrobiaceae</taxon>
        <taxon>Persicirhabdus</taxon>
    </lineage>
</organism>
<dbReference type="SUPFAM" id="SSF46785">
    <property type="entry name" value="Winged helix' DNA-binding domain"/>
    <property type="match status" value="1"/>
</dbReference>
<dbReference type="EMBL" id="JAENIM010000041">
    <property type="protein sequence ID" value="MBK1791693.1"/>
    <property type="molecule type" value="Genomic_DNA"/>
</dbReference>
<reference evidence="6" key="1">
    <citation type="submission" date="2021-01" db="EMBL/GenBank/DDBJ databases">
        <title>Modified the classification status of verrucomicrobia.</title>
        <authorList>
            <person name="Feng X."/>
        </authorList>
    </citation>
    <scope>NUCLEOTIDE SEQUENCE</scope>
    <source>
        <strain evidence="6">_KCTC 22039</strain>
    </source>
</reference>
<dbReference type="AlphaFoldDB" id="A0A8J7MFE3"/>
<evidence type="ECO:0000313" key="7">
    <source>
        <dbReference type="Proteomes" id="UP000624703"/>
    </source>
</evidence>
<evidence type="ECO:0000256" key="2">
    <source>
        <dbReference type="ARBA" id="ARBA00023015"/>
    </source>
</evidence>
<dbReference type="RefSeq" id="WP_200311712.1">
    <property type="nucleotide sequence ID" value="NZ_JAENIM010000041.1"/>
</dbReference>
<dbReference type="GO" id="GO:0003700">
    <property type="term" value="F:DNA-binding transcription factor activity"/>
    <property type="evidence" value="ECO:0007669"/>
    <property type="project" value="InterPro"/>
</dbReference>
<dbReference type="InterPro" id="IPR036388">
    <property type="entry name" value="WH-like_DNA-bd_sf"/>
</dbReference>
<dbReference type="GO" id="GO:0032993">
    <property type="term" value="C:protein-DNA complex"/>
    <property type="evidence" value="ECO:0007669"/>
    <property type="project" value="TreeGrafter"/>
</dbReference>
<protein>
    <submittedName>
        <fullName evidence="6">LysR family transcriptional regulator</fullName>
    </submittedName>
</protein>
<dbReference type="PANTHER" id="PTHR30346:SF28">
    <property type="entry name" value="HTH-TYPE TRANSCRIPTIONAL REGULATOR CYNR"/>
    <property type="match status" value="1"/>
</dbReference>
<evidence type="ECO:0000256" key="3">
    <source>
        <dbReference type="ARBA" id="ARBA00023125"/>
    </source>
</evidence>
<dbReference type="Pfam" id="PF00126">
    <property type="entry name" value="HTH_1"/>
    <property type="match status" value="1"/>
</dbReference>
<dbReference type="Proteomes" id="UP000624703">
    <property type="component" value="Unassembled WGS sequence"/>
</dbReference>
<comment type="similarity">
    <text evidence="1">Belongs to the LysR transcriptional regulatory family.</text>
</comment>
<keyword evidence="2" id="KW-0805">Transcription regulation</keyword>
<dbReference type="InterPro" id="IPR005119">
    <property type="entry name" value="LysR_subst-bd"/>
</dbReference>
<sequence>MNIRQLRYFVAVADAGSITAASKVLNITQPALSRQIRAFEDDCGWNLLDRGAKSIRLTRAGEVVLREGREIIKEVDRRKLIMQRQIDGGVIKVGYAPVLGGPLIKMAIGCFLQRHARVQVELLDLTSQDMREKAIAGEIDLFVGSQSSEKELNWRTLVIKRCCLAVPAGHEFADREIIRGEELDGQRMLILSRVEYKDYQKLITNYFLDHGANAKIAGEFDGMMSLRVALEAGLGLAILPYETEADDSVRLIPLSPEPKPIKVAAAWSSARQPGPVVSAFVEELYHAGQRV</sequence>
<name>A0A8J7MFE3_9BACT</name>
<feature type="domain" description="HTH lysR-type" evidence="5">
    <location>
        <begin position="1"/>
        <end position="58"/>
    </location>
</feature>
<evidence type="ECO:0000256" key="4">
    <source>
        <dbReference type="ARBA" id="ARBA00023163"/>
    </source>
</evidence>
<dbReference type="InterPro" id="IPR036390">
    <property type="entry name" value="WH_DNA-bd_sf"/>
</dbReference>
<proteinExistence type="inferred from homology"/>
<dbReference type="InterPro" id="IPR000847">
    <property type="entry name" value="LysR_HTH_N"/>
</dbReference>
<evidence type="ECO:0000259" key="5">
    <source>
        <dbReference type="PROSITE" id="PS50931"/>
    </source>
</evidence>
<dbReference type="Pfam" id="PF03466">
    <property type="entry name" value="LysR_substrate"/>
    <property type="match status" value="1"/>
</dbReference>
<dbReference type="PANTHER" id="PTHR30346">
    <property type="entry name" value="TRANSCRIPTIONAL DUAL REGULATOR HCAR-RELATED"/>
    <property type="match status" value="1"/>
</dbReference>
<keyword evidence="7" id="KW-1185">Reference proteome</keyword>
<accession>A0A8J7MFE3</accession>
<dbReference type="PRINTS" id="PR00039">
    <property type="entry name" value="HTHLYSR"/>
</dbReference>
<comment type="caution">
    <text evidence="6">The sequence shown here is derived from an EMBL/GenBank/DDBJ whole genome shotgun (WGS) entry which is preliminary data.</text>
</comment>
<gene>
    <name evidence="6" type="ORF">JIN82_11070</name>
</gene>